<accession>A0AAE4G8C1</accession>
<sequence>MATKVVRAGLVHEYVNYDASAHCEAHIACLEKLDPSAGARIRAEANELVRRFGNIRSGTNKLQSECSELLDRLAPAALYFGIPNVNSNMAGFWPKEWIQGATVKNPKGVPDSTARGFGKALIA</sequence>
<gene>
    <name evidence="1" type="ORF">RJN63_11890</name>
</gene>
<organism evidence="1">
    <name type="scientific">Herbaspirillum huttiense subsp. nephrolepidis</name>
    <dbReference type="NCBI Taxonomy" id="3075126"/>
    <lineage>
        <taxon>Bacteria</taxon>
        <taxon>Pseudomonadati</taxon>
        <taxon>Pseudomonadota</taxon>
        <taxon>Betaproteobacteria</taxon>
        <taxon>Burkholderiales</taxon>
        <taxon>Oxalobacteraceae</taxon>
        <taxon>Herbaspirillum</taxon>
    </lineage>
</organism>
<protein>
    <submittedName>
        <fullName evidence="1">Uncharacterized protein</fullName>
    </submittedName>
</protein>
<reference evidence="1" key="1">
    <citation type="submission" date="2023-02" db="EMBL/GenBank/DDBJ databases">
        <title>Description of Herbaspirillum huttiense subsp. nephrolepsisexaltata and Herbaspirillum huttiense subsp. lycopersicon.</title>
        <authorList>
            <person name="Poudel M."/>
            <person name="Sharma A."/>
            <person name="Goss E."/>
            <person name="Tapia J.H."/>
            <person name="Harmon C.M."/>
            <person name="Jones J.B."/>
        </authorList>
    </citation>
    <scope>NUCLEOTIDE SEQUENCE</scope>
    <source>
        <strain evidence="1">NC40101</strain>
    </source>
</reference>
<proteinExistence type="predicted"/>
<dbReference type="EMBL" id="JAVRAA010000005">
    <property type="protein sequence ID" value="MDT0337534.1"/>
    <property type="molecule type" value="Genomic_DNA"/>
</dbReference>
<dbReference type="RefSeq" id="WP_284077002.1">
    <property type="nucleotide sequence ID" value="NZ_JAVLSM010000007.1"/>
</dbReference>
<evidence type="ECO:0000313" key="1">
    <source>
        <dbReference type="EMBL" id="MDT0337534.1"/>
    </source>
</evidence>
<name>A0AAE4G8C1_9BURK</name>
<dbReference type="AlphaFoldDB" id="A0AAE4G8C1"/>
<comment type="caution">
    <text evidence="1">The sequence shown here is derived from an EMBL/GenBank/DDBJ whole genome shotgun (WGS) entry which is preliminary data.</text>
</comment>